<evidence type="ECO:0000259" key="2">
    <source>
        <dbReference type="Pfam" id="PF12704"/>
    </source>
</evidence>
<evidence type="ECO:0000313" key="4">
    <source>
        <dbReference type="Proteomes" id="UP000199387"/>
    </source>
</evidence>
<keyword evidence="1" id="KW-0472">Membrane</keyword>
<name>A0A1G6HLJ9_9BACL</name>
<dbReference type="InterPro" id="IPR025857">
    <property type="entry name" value="MacB_PCD"/>
</dbReference>
<reference evidence="3 4" key="1">
    <citation type="submission" date="2016-10" db="EMBL/GenBank/DDBJ databases">
        <authorList>
            <person name="de Groot N.N."/>
        </authorList>
    </citation>
    <scope>NUCLEOTIDE SEQUENCE [LARGE SCALE GENOMIC DNA]</scope>
    <source>
        <strain evidence="3 4">DSM 45514</strain>
    </source>
</reference>
<feature type="transmembrane region" description="Helical" evidence="1">
    <location>
        <begin position="228"/>
        <end position="248"/>
    </location>
</feature>
<sequence>MQIRQWQRDGTLWLIVLYLLISILIVSANYYQIKQQEMGILTRGLYDPTSFTFTLQDSSRSIDWRQLDTNKPFTIFNELDTKEQYADRAIYFKDETFVPPMVSGRYFTSSDFYNGEQVAVLGQEVGKRVGKEDVFQKGGKEYFRLAGKTFEVIGRMGASYPSEVDELALVNMDAIDRFPNLYVMNTEDNRFQQDQALSVNQNQISIQVIDRDDHGIQRYIGINSYQRGIWITIAGILLVSSLLFNQYWFNKRKTEVLILWQHGISLSKIYIRMAVQYLLIISACYTLVSIGSSVLFVVWDKMNPNFLTSYTLQLLMAYGWILLFSLLSIWVSKRNGLKPMARKGTSRS</sequence>
<feature type="transmembrane region" description="Helical" evidence="1">
    <location>
        <begin position="269"/>
        <end position="298"/>
    </location>
</feature>
<feature type="transmembrane region" description="Helical" evidence="1">
    <location>
        <begin position="12"/>
        <end position="31"/>
    </location>
</feature>
<keyword evidence="1" id="KW-0812">Transmembrane</keyword>
<dbReference type="Proteomes" id="UP000199387">
    <property type="component" value="Unassembled WGS sequence"/>
</dbReference>
<dbReference type="EMBL" id="FMZA01000001">
    <property type="protein sequence ID" value="SDB95101.1"/>
    <property type="molecule type" value="Genomic_DNA"/>
</dbReference>
<dbReference type="AlphaFoldDB" id="A0A1G6HLJ9"/>
<feature type="transmembrane region" description="Helical" evidence="1">
    <location>
        <begin position="310"/>
        <end position="332"/>
    </location>
</feature>
<dbReference type="OrthoDB" id="1929615at2"/>
<dbReference type="RefSeq" id="WP_091565292.1">
    <property type="nucleotide sequence ID" value="NZ_FMZA01000001.1"/>
</dbReference>
<protein>
    <submittedName>
        <fullName evidence="3">MacB-like core domain-containing protein</fullName>
    </submittedName>
</protein>
<feature type="domain" description="MacB-like periplasmic core" evidence="2">
    <location>
        <begin position="91"/>
        <end position="176"/>
    </location>
</feature>
<evidence type="ECO:0000313" key="3">
    <source>
        <dbReference type="EMBL" id="SDB95101.1"/>
    </source>
</evidence>
<proteinExistence type="predicted"/>
<dbReference type="STRING" id="1236220.SAMN04488112_10164"/>
<evidence type="ECO:0000256" key="1">
    <source>
        <dbReference type="SAM" id="Phobius"/>
    </source>
</evidence>
<dbReference type="Pfam" id="PF12704">
    <property type="entry name" value="MacB_PCD"/>
    <property type="match status" value="1"/>
</dbReference>
<organism evidence="3 4">
    <name type="scientific">Melghirimyces thermohalophilus</name>
    <dbReference type="NCBI Taxonomy" id="1236220"/>
    <lineage>
        <taxon>Bacteria</taxon>
        <taxon>Bacillati</taxon>
        <taxon>Bacillota</taxon>
        <taxon>Bacilli</taxon>
        <taxon>Bacillales</taxon>
        <taxon>Thermoactinomycetaceae</taxon>
        <taxon>Melghirimyces</taxon>
    </lineage>
</organism>
<accession>A0A1G6HLJ9</accession>
<keyword evidence="1" id="KW-1133">Transmembrane helix</keyword>
<gene>
    <name evidence="3" type="ORF">SAMN04488112_10164</name>
</gene>
<keyword evidence="4" id="KW-1185">Reference proteome</keyword>